<accession>A0AAW0A4H7</accession>
<organism evidence="2 3">
    <name type="scientific">Favolaschia claudopus</name>
    <dbReference type="NCBI Taxonomy" id="2862362"/>
    <lineage>
        <taxon>Eukaryota</taxon>
        <taxon>Fungi</taxon>
        <taxon>Dikarya</taxon>
        <taxon>Basidiomycota</taxon>
        <taxon>Agaricomycotina</taxon>
        <taxon>Agaricomycetes</taxon>
        <taxon>Agaricomycetidae</taxon>
        <taxon>Agaricales</taxon>
        <taxon>Marasmiineae</taxon>
        <taxon>Mycenaceae</taxon>
        <taxon>Favolaschia</taxon>
    </lineage>
</organism>
<evidence type="ECO:0000256" key="1">
    <source>
        <dbReference type="SAM" id="MobiDB-lite"/>
    </source>
</evidence>
<feature type="region of interest" description="Disordered" evidence="1">
    <location>
        <begin position="174"/>
        <end position="202"/>
    </location>
</feature>
<evidence type="ECO:0000313" key="2">
    <source>
        <dbReference type="EMBL" id="KAK7000911.1"/>
    </source>
</evidence>
<dbReference type="AlphaFoldDB" id="A0AAW0A4H7"/>
<reference evidence="2 3" key="1">
    <citation type="journal article" date="2024" name="J Genomics">
        <title>Draft genome sequencing and assembly of Favolaschia claudopus CIRM-BRFM 2984 isolated from oak limbs.</title>
        <authorList>
            <person name="Navarro D."/>
            <person name="Drula E."/>
            <person name="Chaduli D."/>
            <person name="Cazenave R."/>
            <person name="Ahrendt S."/>
            <person name="Wang J."/>
            <person name="Lipzen A."/>
            <person name="Daum C."/>
            <person name="Barry K."/>
            <person name="Grigoriev I.V."/>
            <person name="Favel A."/>
            <person name="Rosso M.N."/>
            <person name="Martin F."/>
        </authorList>
    </citation>
    <scope>NUCLEOTIDE SEQUENCE [LARGE SCALE GENOMIC DNA]</scope>
    <source>
        <strain evidence="2 3">CIRM-BRFM 2984</strain>
    </source>
</reference>
<evidence type="ECO:0000313" key="3">
    <source>
        <dbReference type="Proteomes" id="UP001362999"/>
    </source>
</evidence>
<keyword evidence="3" id="KW-1185">Reference proteome</keyword>
<name>A0AAW0A4H7_9AGAR</name>
<gene>
    <name evidence="2" type="ORF">R3P38DRAFT_3284912</name>
</gene>
<comment type="caution">
    <text evidence="2">The sequence shown here is derived from an EMBL/GenBank/DDBJ whole genome shotgun (WGS) entry which is preliminary data.</text>
</comment>
<feature type="compositionally biased region" description="Low complexity" evidence="1">
    <location>
        <begin position="184"/>
        <end position="197"/>
    </location>
</feature>
<sequence length="311" mass="34525">MKHSKTSIPGGTNDSEDADFVVYDNVLNTLREGIETWSPEFYEELAVLNMWFVRLPESRRMACIYDVLQKNRPNAVQQKFYLSSLEALAANRGVLGGARLPRCAGDPGLRPALKISTAPRRPADPFNVEGPKYATSKAKPFPNVIRNAEVNPPHFDAKLAATSAICYHPVSKHPDSIVHPPRRPTTANSSYTSSTAPPRHPLHVTRCRVSPRLLATRHAPFTCTVGSPNPSLATSLLPHPFPFPFIHHRPQNRDVLDRPAQNSRRAASVPTLLIGRRETREFGTPVCLAPGQQRLVKPRFYSSFSFRGSLA</sequence>
<dbReference type="Proteomes" id="UP001362999">
    <property type="component" value="Unassembled WGS sequence"/>
</dbReference>
<protein>
    <submittedName>
        <fullName evidence="2">Uncharacterized protein</fullName>
    </submittedName>
</protein>
<proteinExistence type="predicted"/>
<dbReference type="EMBL" id="JAWWNJ010000086">
    <property type="protein sequence ID" value="KAK7000911.1"/>
    <property type="molecule type" value="Genomic_DNA"/>
</dbReference>